<evidence type="ECO:0000313" key="3">
    <source>
        <dbReference type="Proteomes" id="UP000550707"/>
    </source>
</evidence>
<feature type="region of interest" description="Disordered" evidence="1">
    <location>
        <begin position="39"/>
        <end position="90"/>
    </location>
</feature>
<evidence type="ECO:0000256" key="1">
    <source>
        <dbReference type="SAM" id="MobiDB-lite"/>
    </source>
</evidence>
<evidence type="ECO:0000313" key="2">
    <source>
        <dbReference type="EMBL" id="KAF6489844.1"/>
    </source>
</evidence>
<proteinExistence type="predicted"/>
<sequence length="121" mass="13011">MMSASPWSQWRPGRLALHPPRFFLQEETPTCFSRTRITSTERRRAFPSPLPGGVPASGAPVKPAASPRHPSAPPVARSWAAGHMGEDPPLTLTPARVHACRRKETGAGGPGFVVNTLCCFS</sequence>
<feature type="compositionally biased region" description="Low complexity" evidence="1">
    <location>
        <begin position="63"/>
        <end position="78"/>
    </location>
</feature>
<keyword evidence="3" id="KW-1185">Reference proteome</keyword>
<accession>A0A7J8IZ53</accession>
<dbReference type="EMBL" id="JACASF010000003">
    <property type="protein sequence ID" value="KAF6489844.1"/>
    <property type="molecule type" value="Genomic_DNA"/>
</dbReference>
<gene>
    <name evidence="2" type="ORF">HJG59_010247</name>
</gene>
<reference evidence="2 3" key="1">
    <citation type="journal article" date="2020" name="Nature">
        <title>Six reference-quality genomes reveal evolution of bat adaptations.</title>
        <authorList>
            <person name="Jebb D."/>
            <person name="Huang Z."/>
            <person name="Pippel M."/>
            <person name="Hughes G.M."/>
            <person name="Lavrichenko K."/>
            <person name="Devanna P."/>
            <person name="Winkler S."/>
            <person name="Jermiin L.S."/>
            <person name="Skirmuntt E.C."/>
            <person name="Katzourakis A."/>
            <person name="Burkitt-Gray L."/>
            <person name="Ray D.A."/>
            <person name="Sullivan K.A.M."/>
            <person name="Roscito J.G."/>
            <person name="Kirilenko B.M."/>
            <person name="Davalos L.M."/>
            <person name="Corthals A.P."/>
            <person name="Power M.L."/>
            <person name="Jones G."/>
            <person name="Ransome R.D."/>
            <person name="Dechmann D.K.N."/>
            <person name="Locatelli A.G."/>
            <person name="Puechmaille S.J."/>
            <person name="Fedrigo O."/>
            <person name="Jarvis E.D."/>
            <person name="Hiller M."/>
            <person name="Vernes S.C."/>
            <person name="Myers E.W."/>
            <person name="Teeling E.C."/>
        </authorList>
    </citation>
    <scope>NUCLEOTIDE SEQUENCE [LARGE SCALE GENOMIC DNA]</scope>
    <source>
        <strain evidence="2">MMolMol1</strain>
        <tissue evidence="2">Muscle</tissue>
    </source>
</reference>
<protein>
    <submittedName>
        <fullName evidence="2">Uncharacterized protein</fullName>
    </submittedName>
</protein>
<organism evidence="2 3">
    <name type="scientific">Molossus molossus</name>
    <name type="common">Pallas' mastiff bat</name>
    <name type="synonym">Vespertilio molossus</name>
    <dbReference type="NCBI Taxonomy" id="27622"/>
    <lineage>
        <taxon>Eukaryota</taxon>
        <taxon>Metazoa</taxon>
        <taxon>Chordata</taxon>
        <taxon>Craniata</taxon>
        <taxon>Vertebrata</taxon>
        <taxon>Euteleostomi</taxon>
        <taxon>Mammalia</taxon>
        <taxon>Eutheria</taxon>
        <taxon>Laurasiatheria</taxon>
        <taxon>Chiroptera</taxon>
        <taxon>Yangochiroptera</taxon>
        <taxon>Molossidae</taxon>
        <taxon>Molossus</taxon>
    </lineage>
</organism>
<dbReference type="Proteomes" id="UP000550707">
    <property type="component" value="Unassembled WGS sequence"/>
</dbReference>
<comment type="caution">
    <text evidence="2">The sequence shown here is derived from an EMBL/GenBank/DDBJ whole genome shotgun (WGS) entry which is preliminary data.</text>
</comment>
<dbReference type="AlphaFoldDB" id="A0A7J8IZ53"/>
<name>A0A7J8IZ53_MOLMO</name>
<dbReference type="InParanoid" id="A0A7J8IZ53"/>